<sequence length="518" mass="58375">MATKVSSKLPTQDDQSVTAGWLTSGYSTYQVQSFLGHGAFSSVAKCTRMDDMKTVAIKMMKRQGSYVEHAKLEVAALKKLKSLDPDECNLVRWYRSFVDRGHICLEFEHLDQSLFDLMNGRNFRPLHLNEIRLIVQQLACALGHLKAAGIIHADLKLENVMLVNHLQEPFRVKVIDFGLAQTVRSAQLGSYIQTRPYRSPEIILGCSYTEVIDMWSLGCLVAQLFLSTSLYPGSCEYDMIRYIMETQGQLPENILTFGAKTCFFFQGDNSSTSTFWKLKTPEQFQRETGIQPKETRLLKLTSLDNLLDIRIIDCEKVVDRLAEMSDVQMFVDMLKGMLQLDPARRITPHQVLEHHFTSMHHFINLYPGSSYVSSASHMMDVSWNKSPPSHSGKAACKPQRKSRSRTTKAIQPAGSNRSGGKRKVVDVVGHANTVSTAPASEPDTTRPCSVREHLARSILNDHTYARREKPRPSNSAETERPARPRRTRKRPVDEDVPPRKRTTKRCGKKSSAGPSTSG</sequence>
<keyword evidence="5 6" id="KW-0067">ATP-binding</keyword>
<evidence type="ECO:0000256" key="4">
    <source>
        <dbReference type="ARBA" id="ARBA00022777"/>
    </source>
</evidence>
<dbReference type="InterPro" id="IPR017441">
    <property type="entry name" value="Protein_kinase_ATP_BS"/>
</dbReference>
<dbReference type="GO" id="GO:0004713">
    <property type="term" value="F:protein tyrosine kinase activity"/>
    <property type="evidence" value="ECO:0007669"/>
    <property type="project" value="TreeGrafter"/>
</dbReference>
<evidence type="ECO:0000256" key="2">
    <source>
        <dbReference type="ARBA" id="ARBA00022679"/>
    </source>
</evidence>
<feature type="region of interest" description="Disordered" evidence="7">
    <location>
        <begin position="457"/>
        <end position="518"/>
    </location>
</feature>
<keyword evidence="1" id="KW-0723">Serine/threonine-protein kinase</keyword>
<dbReference type="PANTHER" id="PTHR24058:SF17">
    <property type="entry name" value="HOMEODOMAIN INTERACTING PROTEIN KINASE, ISOFORM D"/>
    <property type="match status" value="1"/>
</dbReference>
<proteinExistence type="predicted"/>
<organism evidence="9 10">
    <name type="scientific">Scophthalmus maximus</name>
    <name type="common">Turbot</name>
    <name type="synonym">Psetta maxima</name>
    <dbReference type="NCBI Taxonomy" id="52904"/>
    <lineage>
        <taxon>Eukaryota</taxon>
        <taxon>Metazoa</taxon>
        <taxon>Chordata</taxon>
        <taxon>Craniata</taxon>
        <taxon>Vertebrata</taxon>
        <taxon>Euteleostomi</taxon>
        <taxon>Actinopterygii</taxon>
        <taxon>Neopterygii</taxon>
        <taxon>Teleostei</taxon>
        <taxon>Neoteleostei</taxon>
        <taxon>Acanthomorphata</taxon>
        <taxon>Carangaria</taxon>
        <taxon>Pleuronectiformes</taxon>
        <taxon>Pleuronectoidei</taxon>
        <taxon>Scophthalmidae</taxon>
        <taxon>Scophthalmus</taxon>
    </lineage>
</organism>
<feature type="domain" description="Protein kinase" evidence="8">
    <location>
        <begin position="29"/>
        <end position="357"/>
    </location>
</feature>
<protein>
    <submittedName>
        <fullName evidence="9">Putative homeodomain-interacting protein kinase 1-like</fullName>
    </submittedName>
</protein>
<dbReference type="PROSITE" id="PS50011">
    <property type="entry name" value="PROTEIN_KINASE_DOM"/>
    <property type="match status" value="1"/>
</dbReference>
<dbReference type="EMBL" id="CP026256">
    <property type="protein sequence ID" value="AWP12935.1"/>
    <property type="molecule type" value="Genomic_DNA"/>
</dbReference>
<dbReference type="InterPro" id="IPR008271">
    <property type="entry name" value="Ser/Thr_kinase_AS"/>
</dbReference>
<evidence type="ECO:0000256" key="5">
    <source>
        <dbReference type="ARBA" id="ARBA00022840"/>
    </source>
</evidence>
<dbReference type="GO" id="GO:0004674">
    <property type="term" value="F:protein serine/threonine kinase activity"/>
    <property type="evidence" value="ECO:0007669"/>
    <property type="project" value="UniProtKB-KW"/>
</dbReference>
<dbReference type="GO" id="GO:0005524">
    <property type="term" value="F:ATP binding"/>
    <property type="evidence" value="ECO:0007669"/>
    <property type="project" value="UniProtKB-UniRule"/>
</dbReference>
<dbReference type="Gene3D" id="3.30.200.20">
    <property type="entry name" value="Phosphorylase Kinase, domain 1"/>
    <property type="match status" value="1"/>
</dbReference>
<dbReference type="SMART" id="SM00220">
    <property type="entry name" value="S_TKc"/>
    <property type="match status" value="1"/>
</dbReference>
<keyword evidence="10" id="KW-1185">Reference proteome</keyword>
<dbReference type="Proteomes" id="UP000246464">
    <property type="component" value="Chromosome 14"/>
</dbReference>
<accession>A0A2U9C8N2</accession>
<keyword evidence="9" id="KW-0371">Homeobox</keyword>
<dbReference type="Pfam" id="PF00069">
    <property type="entry name" value="Pkinase"/>
    <property type="match status" value="1"/>
</dbReference>
<gene>
    <name evidence="9" type="ORF">SMAX5B_018691</name>
</gene>
<reference evidence="9 10" key="1">
    <citation type="submission" date="2017-12" db="EMBL/GenBank/DDBJ databases">
        <title>Integrating genomic resources of turbot (Scophthalmus maximus) in depth evaluation of genetic and physical mapping variation across individuals.</title>
        <authorList>
            <person name="Martinez P."/>
        </authorList>
    </citation>
    <scope>NUCLEOTIDE SEQUENCE [LARGE SCALE GENOMIC DNA]</scope>
</reference>
<evidence type="ECO:0000256" key="6">
    <source>
        <dbReference type="PROSITE-ProRule" id="PRU10141"/>
    </source>
</evidence>
<evidence type="ECO:0000313" key="9">
    <source>
        <dbReference type="EMBL" id="AWP12935.1"/>
    </source>
</evidence>
<feature type="compositionally biased region" description="Polar residues" evidence="7">
    <location>
        <begin position="407"/>
        <end position="418"/>
    </location>
</feature>
<evidence type="ECO:0000313" key="10">
    <source>
        <dbReference type="Proteomes" id="UP000246464"/>
    </source>
</evidence>
<evidence type="ECO:0000259" key="8">
    <source>
        <dbReference type="PROSITE" id="PS50011"/>
    </source>
</evidence>
<dbReference type="InterPro" id="IPR011009">
    <property type="entry name" value="Kinase-like_dom_sf"/>
</dbReference>
<dbReference type="AlphaFoldDB" id="A0A2U9C8N2"/>
<evidence type="ECO:0000256" key="1">
    <source>
        <dbReference type="ARBA" id="ARBA00022527"/>
    </source>
</evidence>
<evidence type="ECO:0000256" key="3">
    <source>
        <dbReference type="ARBA" id="ARBA00022741"/>
    </source>
</evidence>
<dbReference type="PROSITE" id="PS00108">
    <property type="entry name" value="PROTEIN_KINASE_ST"/>
    <property type="match status" value="1"/>
</dbReference>
<feature type="compositionally biased region" description="Basic and acidic residues" evidence="7">
    <location>
        <begin position="463"/>
        <end position="482"/>
    </location>
</feature>
<keyword evidence="3 6" id="KW-0547">Nucleotide-binding</keyword>
<dbReference type="PANTHER" id="PTHR24058">
    <property type="entry name" value="DUAL SPECIFICITY PROTEIN KINASE"/>
    <property type="match status" value="1"/>
</dbReference>
<feature type="region of interest" description="Disordered" evidence="7">
    <location>
        <begin position="383"/>
        <end position="423"/>
    </location>
</feature>
<name>A0A2U9C8N2_SCOMX</name>
<dbReference type="GO" id="GO:0005634">
    <property type="term" value="C:nucleus"/>
    <property type="evidence" value="ECO:0007669"/>
    <property type="project" value="TreeGrafter"/>
</dbReference>
<dbReference type="GO" id="GO:0003677">
    <property type="term" value="F:DNA binding"/>
    <property type="evidence" value="ECO:0007669"/>
    <property type="project" value="UniProtKB-KW"/>
</dbReference>
<dbReference type="InterPro" id="IPR000719">
    <property type="entry name" value="Prot_kinase_dom"/>
</dbReference>
<keyword evidence="9" id="KW-0238">DNA-binding</keyword>
<feature type="binding site" evidence="6">
    <location>
        <position position="58"/>
    </location>
    <ligand>
        <name>ATP</name>
        <dbReference type="ChEBI" id="CHEBI:30616"/>
    </ligand>
</feature>
<feature type="compositionally biased region" description="Basic residues" evidence="7">
    <location>
        <begin position="499"/>
        <end position="508"/>
    </location>
</feature>
<dbReference type="Gene3D" id="1.10.510.10">
    <property type="entry name" value="Transferase(Phosphotransferase) domain 1"/>
    <property type="match status" value="1"/>
</dbReference>
<keyword evidence="2" id="KW-0808">Transferase</keyword>
<dbReference type="GO" id="GO:0005737">
    <property type="term" value="C:cytoplasm"/>
    <property type="evidence" value="ECO:0007669"/>
    <property type="project" value="TreeGrafter"/>
</dbReference>
<dbReference type="PROSITE" id="PS00107">
    <property type="entry name" value="PROTEIN_KINASE_ATP"/>
    <property type="match status" value="1"/>
</dbReference>
<dbReference type="SUPFAM" id="SSF56112">
    <property type="entry name" value="Protein kinase-like (PK-like)"/>
    <property type="match status" value="1"/>
</dbReference>
<keyword evidence="4 9" id="KW-0418">Kinase</keyword>
<dbReference type="InterPro" id="IPR050494">
    <property type="entry name" value="Ser_Thr_dual-spec_kinase"/>
</dbReference>
<evidence type="ECO:0000256" key="7">
    <source>
        <dbReference type="SAM" id="MobiDB-lite"/>
    </source>
</evidence>